<dbReference type="PANTHER" id="PTHR10672">
    <property type="entry name" value="ADDUCIN"/>
    <property type="match status" value="1"/>
</dbReference>
<dbReference type="InterPro" id="IPR001303">
    <property type="entry name" value="Aldolase_II/adducin_N"/>
</dbReference>
<sequence>MVGADYHRDMANTYDETMAELEKQATAVEQDFEAERLKRKQRLAAGLRTMGRLHLAEGVAGHVTVRDPEFPDRFWVNPFGHNFKLMKVSDLICVDHAGDVVVGDRPVNAAAFAIHSRLHAARPDVMAAAHSHSMYGRTFSTLGKPLKMISQDATMFYNDVALCNDGSGAVVLDTAVGDLMAKALGDKKALIHQNHGLITTGGSVDAAVWWFIALERLCQSQLLAESAGDPIEIPEAYCEDGYKAQGHDLAGWFQFQPFWDELVAREPEFLD</sequence>
<dbReference type="AlphaFoldDB" id="A0A6C7E654"/>
<evidence type="ECO:0000256" key="1">
    <source>
        <dbReference type="ARBA" id="ARBA00037961"/>
    </source>
</evidence>
<dbReference type="Pfam" id="PF00596">
    <property type="entry name" value="Aldolase_II"/>
    <property type="match status" value="1"/>
</dbReference>
<evidence type="ECO:0000313" key="4">
    <source>
        <dbReference type="EMBL" id="BAN03214.1"/>
    </source>
</evidence>
<dbReference type="InterPro" id="IPR036409">
    <property type="entry name" value="Aldolase_II/adducin_N_sf"/>
</dbReference>
<dbReference type="SUPFAM" id="SSF53639">
    <property type="entry name" value="AraD/HMP-PK domain-like"/>
    <property type="match status" value="1"/>
</dbReference>
<evidence type="ECO:0000259" key="3">
    <source>
        <dbReference type="SMART" id="SM01007"/>
    </source>
</evidence>
<keyword evidence="2" id="KW-0175">Coiled coil</keyword>
<feature type="coiled-coil region" evidence="2">
    <location>
        <begin position="11"/>
        <end position="38"/>
    </location>
</feature>
<dbReference type="PANTHER" id="PTHR10672:SF3">
    <property type="entry name" value="PROTEIN HU-LI TAI SHAO"/>
    <property type="match status" value="1"/>
</dbReference>
<dbReference type="KEGG" id="aym:YM304_29000"/>
<dbReference type="GO" id="GO:0005856">
    <property type="term" value="C:cytoskeleton"/>
    <property type="evidence" value="ECO:0007669"/>
    <property type="project" value="TreeGrafter"/>
</dbReference>
<dbReference type="Gene3D" id="3.40.225.10">
    <property type="entry name" value="Class II aldolase/adducin N-terminal domain"/>
    <property type="match status" value="1"/>
</dbReference>
<keyword evidence="5" id="KW-1185">Reference proteome</keyword>
<name>A0A6C7E654_ILUCY</name>
<reference evidence="4 5" key="1">
    <citation type="journal article" date="2013" name="Int. J. Syst. Evol. Microbiol.">
        <title>Ilumatobacter nonamiense sp. nov. and Ilumatobacter coccineum sp. nov., isolated from seashore sand.</title>
        <authorList>
            <person name="Matsumoto A."/>
            <person name="Kasai H."/>
            <person name="Matsuo Y."/>
            <person name="Shizuri Y."/>
            <person name="Ichikawa N."/>
            <person name="Fujita N."/>
            <person name="Omura S."/>
            <person name="Takahashi Y."/>
        </authorList>
    </citation>
    <scope>NUCLEOTIDE SEQUENCE [LARGE SCALE GENOMIC DNA]</scope>
    <source>
        <strain evidence="5">NBRC 103263 / KCTC 29153 / YM16-304</strain>
    </source>
</reference>
<feature type="domain" description="Class II aldolase/adducin N-terminal" evidence="3">
    <location>
        <begin position="41"/>
        <end position="222"/>
    </location>
</feature>
<dbReference type="FunFam" id="3.40.225.10:FF:000009">
    <property type="entry name" value="Class II aldolase/adducin N-terminal"/>
    <property type="match status" value="1"/>
</dbReference>
<dbReference type="NCBIfam" id="NF004855">
    <property type="entry name" value="PRK06208.1"/>
    <property type="match status" value="1"/>
</dbReference>
<evidence type="ECO:0000313" key="5">
    <source>
        <dbReference type="Proteomes" id="UP000011863"/>
    </source>
</evidence>
<organism evidence="4 5">
    <name type="scientific">Ilumatobacter coccineus (strain NBRC 103263 / KCTC 29153 / YM16-304)</name>
    <dbReference type="NCBI Taxonomy" id="1313172"/>
    <lineage>
        <taxon>Bacteria</taxon>
        <taxon>Bacillati</taxon>
        <taxon>Actinomycetota</taxon>
        <taxon>Acidimicrobiia</taxon>
        <taxon>Acidimicrobiales</taxon>
        <taxon>Ilumatobacteraceae</taxon>
        <taxon>Ilumatobacter</taxon>
    </lineage>
</organism>
<evidence type="ECO:0000256" key="2">
    <source>
        <dbReference type="SAM" id="Coils"/>
    </source>
</evidence>
<dbReference type="InterPro" id="IPR051017">
    <property type="entry name" value="Aldolase-II_Adducin_sf"/>
</dbReference>
<comment type="similarity">
    <text evidence="1">Belongs to the aldolase class II family.</text>
</comment>
<dbReference type="GO" id="GO:0051015">
    <property type="term" value="F:actin filament binding"/>
    <property type="evidence" value="ECO:0007669"/>
    <property type="project" value="TreeGrafter"/>
</dbReference>
<dbReference type="EMBL" id="AP012057">
    <property type="protein sequence ID" value="BAN03214.1"/>
    <property type="molecule type" value="Genomic_DNA"/>
</dbReference>
<dbReference type="Proteomes" id="UP000011863">
    <property type="component" value="Chromosome"/>
</dbReference>
<accession>A0A6C7E654</accession>
<dbReference type="SMART" id="SM01007">
    <property type="entry name" value="Aldolase_II"/>
    <property type="match status" value="1"/>
</dbReference>
<gene>
    <name evidence="4" type="ORF">YM304_29000</name>
</gene>
<proteinExistence type="inferred from homology"/>
<protein>
    <submittedName>
        <fullName evidence="4">Putative aldolase</fullName>
    </submittedName>
</protein>